<dbReference type="AlphaFoldDB" id="A0A9X3IUN6"/>
<organism evidence="2 3">
    <name type="scientific">Nannocystis pusilla</name>
    <dbReference type="NCBI Taxonomy" id="889268"/>
    <lineage>
        <taxon>Bacteria</taxon>
        <taxon>Pseudomonadati</taxon>
        <taxon>Myxococcota</taxon>
        <taxon>Polyangia</taxon>
        <taxon>Nannocystales</taxon>
        <taxon>Nannocystaceae</taxon>
        <taxon>Nannocystis</taxon>
    </lineage>
</organism>
<sequence length="220" mass="22570">MPPAALALLLLADPGWLELRWPEVAGCPTAAEVAAAAERLAAVGSRRPVVAEAAITVDDTGYSLALAVQTGDGVQERRAHNARCAPLADATAVIVAVAAEPAGSGSSRPARDDEIPPGLQRTPSPEVRARPAVGAFVAAVGAVGPPRSPAPGLQAGLLVLWPRARLELRFHHTFAAPLRLAEMPAAGASCSCRRRRSAAARDGRGGRGRCICAAASRSVH</sequence>
<name>A0A9X3IUN6_9BACT</name>
<reference evidence="2" key="1">
    <citation type="submission" date="2022-11" db="EMBL/GenBank/DDBJ databases">
        <title>Minimal conservation of predation-associated metabolite biosynthetic gene clusters underscores biosynthetic potential of Myxococcota including descriptions for ten novel species: Archangium lansinium sp. nov., Myxococcus landrumus sp. nov., Nannocystis bai.</title>
        <authorList>
            <person name="Ahearne A."/>
            <person name="Stevens C."/>
            <person name="Phillips K."/>
        </authorList>
    </citation>
    <scope>NUCLEOTIDE SEQUENCE</scope>
    <source>
        <strain evidence="2">Na p29</strain>
    </source>
</reference>
<evidence type="ECO:0000313" key="3">
    <source>
        <dbReference type="Proteomes" id="UP001150924"/>
    </source>
</evidence>
<feature type="region of interest" description="Disordered" evidence="1">
    <location>
        <begin position="102"/>
        <end position="127"/>
    </location>
</feature>
<evidence type="ECO:0000256" key="1">
    <source>
        <dbReference type="SAM" id="MobiDB-lite"/>
    </source>
</evidence>
<comment type="caution">
    <text evidence="2">The sequence shown here is derived from an EMBL/GenBank/DDBJ whole genome shotgun (WGS) entry which is preliminary data.</text>
</comment>
<dbReference type="RefSeq" id="WP_267765570.1">
    <property type="nucleotide sequence ID" value="NZ_JAPNKE010000002.1"/>
</dbReference>
<protein>
    <submittedName>
        <fullName evidence="2">Uncharacterized protein</fullName>
    </submittedName>
</protein>
<gene>
    <name evidence="2" type="ORF">OV079_00360</name>
</gene>
<proteinExistence type="predicted"/>
<evidence type="ECO:0000313" key="2">
    <source>
        <dbReference type="EMBL" id="MCY1004045.1"/>
    </source>
</evidence>
<dbReference type="Proteomes" id="UP001150924">
    <property type="component" value="Unassembled WGS sequence"/>
</dbReference>
<accession>A0A9X3IUN6</accession>
<keyword evidence="3" id="KW-1185">Reference proteome</keyword>
<dbReference type="EMBL" id="JAPNKE010000002">
    <property type="protein sequence ID" value="MCY1004045.1"/>
    <property type="molecule type" value="Genomic_DNA"/>
</dbReference>